<proteinExistence type="predicted"/>
<evidence type="ECO:0000313" key="1">
    <source>
        <dbReference type="EMBL" id="MBN2908781.1"/>
    </source>
</evidence>
<dbReference type="RefSeq" id="WP_205493264.1">
    <property type="nucleotide sequence ID" value="NZ_JAFHAP010000005.1"/>
</dbReference>
<gene>
    <name evidence="1" type="ORF">JQC72_04495</name>
</gene>
<comment type="caution">
    <text evidence="1">The sequence shown here is derived from an EMBL/GenBank/DDBJ whole genome shotgun (WGS) entry which is preliminary data.</text>
</comment>
<dbReference type="Proteomes" id="UP001177120">
    <property type="component" value="Unassembled WGS sequence"/>
</dbReference>
<dbReference type="EMBL" id="JAFHAP010000005">
    <property type="protein sequence ID" value="MBN2908781.1"/>
    <property type="molecule type" value="Genomic_DNA"/>
</dbReference>
<evidence type="ECO:0000313" key="2">
    <source>
        <dbReference type="Proteomes" id="UP001177120"/>
    </source>
</evidence>
<protein>
    <submittedName>
        <fullName evidence="1">Uncharacterized protein</fullName>
    </submittedName>
</protein>
<organism evidence="1 2">
    <name type="scientific">Polycladomyces zharkentensis</name>
    <dbReference type="NCBI Taxonomy" id="2807616"/>
    <lineage>
        <taxon>Bacteria</taxon>
        <taxon>Bacillati</taxon>
        <taxon>Bacillota</taxon>
        <taxon>Bacilli</taxon>
        <taxon>Bacillales</taxon>
        <taxon>Thermoactinomycetaceae</taxon>
        <taxon>Polycladomyces</taxon>
    </lineage>
</organism>
<keyword evidence="2" id="KW-1185">Reference proteome</keyword>
<name>A0ABS2WH33_9BACL</name>
<sequence>MGKQNKETGDLKMVICPFCDQGVVYKAKVREFSEEIYICGECDTVWESSDLSEEKCTRFDVYMNKRGREGVWSELTDLNHIWRNGSI</sequence>
<reference evidence="1" key="1">
    <citation type="journal article" date="2024" name="Int. J. Syst. Evol. Microbiol.">
        <title>Polycladomyces zharkentensis sp. nov., a novel thermophilic cellulose- and starch-degrading member of the Bacillota from a geothermal aquifer in Kazakhstan.</title>
        <authorList>
            <person name="Mashzhan A."/>
            <person name="Kistaubayeva A."/>
            <person name="Javier-Lopez R."/>
            <person name="Bissenova U."/>
            <person name="Bissenbay A."/>
            <person name="Birkeland N.K."/>
        </authorList>
    </citation>
    <scope>NUCLEOTIDE SEQUENCE</scope>
    <source>
        <strain evidence="1">ZKZ2T</strain>
    </source>
</reference>
<accession>A0ABS2WH33</accession>